<evidence type="ECO:0000313" key="2">
    <source>
        <dbReference type="Proteomes" id="UP000016630"/>
    </source>
</evidence>
<evidence type="ECO:0000313" key="1">
    <source>
        <dbReference type="EMBL" id="ERJ65817.1"/>
    </source>
</evidence>
<dbReference type="HOGENOM" id="CLU_218388_0_0_10"/>
<name>A0A0E2LQR4_PORGN</name>
<dbReference type="EMBL" id="AWUW01000092">
    <property type="protein sequence ID" value="ERJ65817.1"/>
    <property type="molecule type" value="Genomic_DNA"/>
</dbReference>
<accession>A0A0E2LQR4</accession>
<comment type="caution">
    <text evidence="1">The sequence shown here is derived from an EMBL/GenBank/DDBJ whole genome shotgun (WGS) entry which is preliminary data.</text>
</comment>
<reference evidence="1 2" key="1">
    <citation type="submission" date="2013-06" db="EMBL/GenBank/DDBJ databases">
        <authorList>
            <person name="Weinstock G."/>
            <person name="Sodergren E."/>
            <person name="Lobos E.A."/>
            <person name="Fulton L."/>
            <person name="Fulton R."/>
            <person name="Courtney L."/>
            <person name="Fronick C."/>
            <person name="O'Laughlin M."/>
            <person name="Godfrey J."/>
            <person name="Wilson R.M."/>
            <person name="Miner T."/>
            <person name="Farmer C."/>
            <person name="Delehaunty K."/>
            <person name="Cordes M."/>
            <person name="Minx P."/>
            <person name="Tomlinson C."/>
            <person name="Chen J."/>
            <person name="Wollam A."/>
            <person name="Pepin K.H."/>
            <person name="Bhonagiri V."/>
            <person name="Zhang X."/>
            <person name="Warren W."/>
            <person name="Mitreva M."/>
            <person name="Mardis E.R."/>
            <person name="Wilson R.K."/>
        </authorList>
    </citation>
    <scope>NUCLEOTIDE SEQUENCE [LARGE SCALE GENOMIC DNA]</scope>
    <source>
        <strain evidence="1 2">F0570</strain>
    </source>
</reference>
<protein>
    <submittedName>
        <fullName evidence="1">Uncharacterized protein</fullName>
    </submittedName>
</protein>
<sequence>MPACRPQQHRQPSIKDKGAVTKFIFGTAPFRYVRIYITGEHIL</sequence>
<gene>
    <name evidence="1" type="ORF">HMPREF1555_01287</name>
</gene>
<dbReference type="AlphaFoldDB" id="A0A0E2LQR4"/>
<dbReference type="Proteomes" id="UP000016630">
    <property type="component" value="Unassembled WGS sequence"/>
</dbReference>
<proteinExistence type="predicted"/>
<organism evidence="1 2">
    <name type="scientific">Porphyromonas gingivalis F0570</name>
    <dbReference type="NCBI Taxonomy" id="1227271"/>
    <lineage>
        <taxon>Bacteria</taxon>
        <taxon>Pseudomonadati</taxon>
        <taxon>Bacteroidota</taxon>
        <taxon>Bacteroidia</taxon>
        <taxon>Bacteroidales</taxon>
        <taxon>Porphyromonadaceae</taxon>
        <taxon>Porphyromonas</taxon>
    </lineage>
</organism>